<dbReference type="PANTHER" id="PTHR47234:SF1">
    <property type="entry name" value="TONB-DEPENDENT RECEPTOR"/>
    <property type="match status" value="1"/>
</dbReference>
<dbReference type="InterPro" id="IPR037066">
    <property type="entry name" value="Plug_dom_sf"/>
</dbReference>
<dbReference type="InterPro" id="IPR036942">
    <property type="entry name" value="Beta-barrel_TonB_sf"/>
</dbReference>
<organism evidence="6 7">
    <name type="scientific">Sphingomonas sanguinis</name>
    <dbReference type="NCBI Taxonomy" id="33051"/>
    <lineage>
        <taxon>Bacteria</taxon>
        <taxon>Pseudomonadati</taxon>
        <taxon>Pseudomonadota</taxon>
        <taxon>Alphaproteobacteria</taxon>
        <taxon>Sphingomonadales</taxon>
        <taxon>Sphingomonadaceae</taxon>
        <taxon>Sphingomonas</taxon>
    </lineage>
</organism>
<dbReference type="InterPro" id="IPR000531">
    <property type="entry name" value="Beta-barrel_TonB"/>
</dbReference>
<evidence type="ECO:0000256" key="3">
    <source>
        <dbReference type="ARBA" id="ARBA00023237"/>
    </source>
</evidence>
<keyword evidence="6" id="KW-0675">Receptor</keyword>
<evidence type="ECO:0000256" key="4">
    <source>
        <dbReference type="SAM" id="MobiDB-lite"/>
    </source>
</evidence>
<evidence type="ECO:0000313" key="7">
    <source>
        <dbReference type="Proteomes" id="UP000557656"/>
    </source>
</evidence>
<gene>
    <name evidence="6" type="ORF">HKX05_01335</name>
</gene>
<accession>A0ABX1UGJ8</accession>
<dbReference type="Gene3D" id="2.40.170.20">
    <property type="entry name" value="TonB-dependent receptor, beta-barrel domain"/>
    <property type="match status" value="1"/>
</dbReference>
<protein>
    <submittedName>
        <fullName evidence="6">TonB-dependent receptor</fullName>
    </submittedName>
</protein>
<dbReference type="Gene3D" id="2.170.130.10">
    <property type="entry name" value="TonB-dependent receptor, plug domain"/>
    <property type="match status" value="1"/>
</dbReference>
<evidence type="ECO:0000256" key="1">
    <source>
        <dbReference type="ARBA" id="ARBA00004442"/>
    </source>
</evidence>
<dbReference type="RefSeq" id="WP_061780887.1">
    <property type="nucleotide sequence ID" value="NZ_JABEOW010000007.1"/>
</dbReference>
<evidence type="ECO:0000256" key="2">
    <source>
        <dbReference type="ARBA" id="ARBA00023136"/>
    </source>
</evidence>
<dbReference type="Proteomes" id="UP000557656">
    <property type="component" value="Unassembled WGS sequence"/>
</dbReference>
<keyword evidence="7" id="KW-1185">Reference proteome</keyword>
<proteinExistence type="predicted"/>
<comment type="caution">
    <text evidence="6">The sequence shown here is derived from an EMBL/GenBank/DDBJ whole genome shotgun (WGS) entry which is preliminary data.</text>
</comment>
<comment type="subcellular location">
    <subcellularLocation>
        <location evidence="1">Cell outer membrane</location>
    </subcellularLocation>
</comment>
<dbReference type="PANTHER" id="PTHR47234">
    <property type="match status" value="1"/>
</dbReference>
<dbReference type="SUPFAM" id="SSF56935">
    <property type="entry name" value="Porins"/>
    <property type="match status" value="1"/>
</dbReference>
<dbReference type="Pfam" id="PF00593">
    <property type="entry name" value="TonB_dep_Rec_b-barrel"/>
    <property type="match status" value="1"/>
</dbReference>
<dbReference type="GeneID" id="78487336"/>
<evidence type="ECO:0000313" key="6">
    <source>
        <dbReference type="EMBL" id="NNG51992.1"/>
    </source>
</evidence>
<reference evidence="6 7" key="1">
    <citation type="submission" date="2020-05" db="EMBL/GenBank/DDBJ databases">
        <title>Draft Genome Sequences of Sphingomonas sp. Isolated from the International Space Station.</title>
        <authorList>
            <person name="Bijlani S."/>
            <person name="Singh N.K."/>
            <person name="Mason C.E."/>
            <person name="Wang C.C."/>
            <person name="Venkateswaran K."/>
        </authorList>
    </citation>
    <scope>NUCLEOTIDE SEQUENCE [LARGE SCALE GENOMIC DNA]</scope>
    <source>
        <strain evidence="6 7">IIF7SW-B5</strain>
    </source>
</reference>
<feature type="domain" description="TonB-dependent receptor-like beta-barrel" evidence="5">
    <location>
        <begin position="346"/>
        <end position="644"/>
    </location>
</feature>
<keyword evidence="2" id="KW-0472">Membrane</keyword>
<sequence>MRYGGGAWPMGGAAWSAIILGIGGAVPLQAQTQSEAPPPSESPPPNEVTVIGKRIPGSVIGAVAPVAVLDARALEALGATSLSDLLKKVKSLTSSSSGGEPVMLLNGRRVSGFSEFQSLPWEAMEKVEVLPEQEAARFGYPPTVRVMNFITKKKFRAVTVQLLPGVTTEGGGGTSYSEVTSARIDGPRRLTFNVSHLRQDPVFQNQRNIVPDPETLFATTGNVTGVNGASLDPRLDALAGRNVTLAGVPIDPAARGTLAAYANSPAGVTDLGPYRTLQPLSDTIHSEVGLASPLTKNVSGSLMVSMEAIQTRGLNGLAPALLRVPGGLGRFPFANDTLLYRYLPDSVLHQRTTSMALHAGGTLTGDVRRWSWAITGNYDRMVSRSTSEIGVPLGALQASIDAGGDPMTAIDPATAARRDRNRSRAVSDTIGVKATANGPVARLPAGEAMLTVTTDYSRIDSDARTNLALATDGVGRTMRGASVNANVPIASAREGSLSFLGEMQLSAMAGVSQVSDFGRLSTSNLGLNWTPFRPFQLNASVNVAQTAPGVTQLVAPVLATPNTPFFDYVTGRSTLVTTISGGNPDLAPEKRRVTTLGIAVQPIKDKEIRLSTDYVDTRIDNQAASLGGATPAFQRAFPDLFVRDALGQLVSVDLRPVNLAFERERKLRLTVDAQLTLGKTPPPPPPPDPAAPKTAPPPRPPKRPPALWVSATTNYRLEDRLTLRGTGPVLDLLDGATLSGTGGRPRWDVDLNGHFSYGLFNLGLYGRIQGPTRIRSDIAASDLRFSGRTWLVLYSFVRLENIIKKPWTKGLNVNFTVENLLNDRIDVTDRNGNTPNRFQPAYIDPIGRSIRVGVRKLF</sequence>
<evidence type="ECO:0000259" key="5">
    <source>
        <dbReference type="Pfam" id="PF00593"/>
    </source>
</evidence>
<keyword evidence="3" id="KW-0998">Cell outer membrane</keyword>
<feature type="compositionally biased region" description="Pro residues" evidence="4">
    <location>
        <begin position="680"/>
        <end position="699"/>
    </location>
</feature>
<name>A0ABX1UGJ8_9SPHN</name>
<feature type="region of interest" description="Disordered" evidence="4">
    <location>
        <begin position="675"/>
        <end position="707"/>
    </location>
</feature>
<dbReference type="EMBL" id="JABEOV010000005">
    <property type="protein sequence ID" value="NNG51992.1"/>
    <property type="molecule type" value="Genomic_DNA"/>
</dbReference>